<name>F5Z9F5_ALTNA</name>
<dbReference type="EMBL" id="CP002339">
    <property type="protein sequence ID" value="AEF01800.1"/>
    <property type="molecule type" value="Genomic_DNA"/>
</dbReference>
<dbReference type="RefSeq" id="WP_013782742.1">
    <property type="nucleotide sequence ID" value="NC_015554.1"/>
</dbReference>
<gene>
    <name evidence="1" type="ordered locus">ambt_01225</name>
</gene>
<protein>
    <submittedName>
        <fullName evidence="1">Uncharacterized protein</fullName>
    </submittedName>
</protein>
<dbReference type="AlphaFoldDB" id="F5Z9F5"/>
<dbReference type="Proteomes" id="UP000000683">
    <property type="component" value="Chromosome"/>
</dbReference>
<dbReference type="HOGENOM" id="CLU_3195296_0_0_6"/>
<reference evidence="1 2" key="1">
    <citation type="journal article" date="2011" name="J. Bacteriol.">
        <title>Complete genome sequence of the polycyclic aromatic hydrocarbon-degrading bacterium Alteromonas sp. strain SN2.</title>
        <authorList>
            <person name="Jin H.M."/>
            <person name="Jeong H."/>
            <person name="Moon E.J."/>
            <person name="Math R.K."/>
            <person name="Lee K."/>
            <person name="Kim H.J."/>
            <person name="Jeon C.O."/>
            <person name="Oh T.K."/>
            <person name="Kim J.F."/>
        </authorList>
    </citation>
    <scope>NUCLEOTIDE SEQUENCE [LARGE SCALE GENOMIC DNA]</scope>
    <source>
        <strain evidence="2">JCM 17741 / KACC 18427 / KCTC 11700BP / SN2</strain>
    </source>
</reference>
<accession>F5Z9F5</accession>
<dbReference type="KEGG" id="alt:ambt_01225"/>
<keyword evidence="2" id="KW-1185">Reference proteome</keyword>
<sequence>MLENNQLQQATSRSNFKTAGLSVLASAIMAAMAPSLVVAQELSET</sequence>
<evidence type="ECO:0000313" key="1">
    <source>
        <dbReference type="EMBL" id="AEF01800.1"/>
    </source>
</evidence>
<proteinExistence type="predicted"/>
<organism evidence="1 2">
    <name type="scientific">Alteromonas naphthalenivorans</name>
    <dbReference type="NCBI Taxonomy" id="715451"/>
    <lineage>
        <taxon>Bacteria</taxon>
        <taxon>Pseudomonadati</taxon>
        <taxon>Pseudomonadota</taxon>
        <taxon>Gammaproteobacteria</taxon>
        <taxon>Alteromonadales</taxon>
        <taxon>Alteromonadaceae</taxon>
        <taxon>Alteromonas/Salinimonas group</taxon>
        <taxon>Alteromonas</taxon>
    </lineage>
</organism>
<evidence type="ECO:0000313" key="2">
    <source>
        <dbReference type="Proteomes" id="UP000000683"/>
    </source>
</evidence>